<dbReference type="RefSeq" id="WP_182581915.1">
    <property type="nucleotide sequence ID" value="NZ_JABVCQ010000002.1"/>
</dbReference>
<dbReference type="InterPro" id="IPR011050">
    <property type="entry name" value="Pectin_lyase_fold/virulence"/>
</dbReference>
<evidence type="ECO:0000256" key="6">
    <source>
        <dbReference type="ARBA" id="ARBA00023136"/>
    </source>
</evidence>
<feature type="domain" description="Bacterial repeat" evidence="9">
    <location>
        <begin position="637"/>
        <end position="715"/>
    </location>
</feature>
<proteinExistence type="predicted"/>
<evidence type="ECO:0000313" key="10">
    <source>
        <dbReference type="EMBL" id="MBB1124808.1"/>
    </source>
</evidence>
<feature type="domain" description="Bacterial repeat" evidence="9">
    <location>
        <begin position="560"/>
        <end position="633"/>
    </location>
</feature>
<reference evidence="10 11" key="1">
    <citation type="journal article" date="2020" name="Arch. Microbiol.">
        <title>The genome sequence of the giant phototrophic gammaproteobacterium Thiospirillum jenense gives insight into its physiological properties and phylogenetic relationships.</title>
        <authorList>
            <person name="Imhoff J.F."/>
            <person name="Meyer T.E."/>
            <person name="Kyndt J.A."/>
        </authorList>
    </citation>
    <scope>NUCLEOTIDE SEQUENCE [LARGE SCALE GENOMIC DNA]</scope>
    <source>
        <strain evidence="10 11">DSM 216</strain>
    </source>
</reference>
<evidence type="ECO:0000259" key="9">
    <source>
        <dbReference type="Pfam" id="PF18998"/>
    </source>
</evidence>
<feature type="domain" description="Bacterial repeat" evidence="9">
    <location>
        <begin position="474"/>
        <end position="550"/>
    </location>
</feature>
<comment type="caution">
    <text evidence="10">The sequence shown here is derived from an EMBL/GenBank/DDBJ whole genome shotgun (WGS) entry which is preliminary data.</text>
</comment>
<keyword evidence="7" id="KW-0998">Cell outer membrane</keyword>
<dbReference type="InterPro" id="IPR044060">
    <property type="entry name" value="Bacterial_rp_domain"/>
</dbReference>
<dbReference type="Proteomes" id="UP000548632">
    <property type="component" value="Unassembled WGS sequence"/>
</dbReference>
<comment type="subcellular location">
    <subcellularLocation>
        <location evidence="1">Cell envelope</location>
    </subcellularLocation>
    <subcellularLocation>
        <location evidence="2">Cell outer membrane</location>
    </subcellularLocation>
    <subcellularLocation>
        <location evidence="3">Secreted</location>
    </subcellularLocation>
</comment>
<evidence type="ECO:0000256" key="8">
    <source>
        <dbReference type="SAM" id="SignalP"/>
    </source>
</evidence>
<evidence type="ECO:0000256" key="1">
    <source>
        <dbReference type="ARBA" id="ARBA00004196"/>
    </source>
</evidence>
<evidence type="ECO:0000256" key="4">
    <source>
        <dbReference type="ARBA" id="ARBA00022525"/>
    </source>
</evidence>
<keyword evidence="6" id="KW-0472">Membrane</keyword>
<organism evidence="10 11">
    <name type="scientific">Thiospirillum jenense</name>
    <dbReference type="NCBI Taxonomy" id="1653858"/>
    <lineage>
        <taxon>Bacteria</taxon>
        <taxon>Pseudomonadati</taxon>
        <taxon>Pseudomonadota</taxon>
        <taxon>Gammaproteobacteria</taxon>
        <taxon>Chromatiales</taxon>
        <taxon>Chromatiaceae</taxon>
        <taxon>Thiospirillum</taxon>
    </lineage>
</organism>
<feature type="chain" id="PRO_5032544917" description="Bacterial repeat domain-containing protein" evidence="8">
    <location>
        <begin position="28"/>
        <end position="716"/>
    </location>
</feature>
<evidence type="ECO:0000256" key="7">
    <source>
        <dbReference type="ARBA" id="ARBA00023237"/>
    </source>
</evidence>
<evidence type="ECO:0000256" key="3">
    <source>
        <dbReference type="ARBA" id="ARBA00004613"/>
    </source>
</evidence>
<dbReference type="GO" id="GO:0005576">
    <property type="term" value="C:extracellular region"/>
    <property type="evidence" value="ECO:0007669"/>
    <property type="project" value="UniProtKB-SubCell"/>
</dbReference>
<feature type="signal peptide" evidence="8">
    <location>
        <begin position="1"/>
        <end position="27"/>
    </location>
</feature>
<evidence type="ECO:0000256" key="5">
    <source>
        <dbReference type="ARBA" id="ARBA00022729"/>
    </source>
</evidence>
<dbReference type="PANTHER" id="PTHR11319:SF35">
    <property type="entry name" value="OUTER MEMBRANE PROTEIN PMPC-RELATED"/>
    <property type="match status" value="1"/>
</dbReference>
<name>A0A839HBZ7_9GAMM</name>
<dbReference type="NCBIfam" id="NF041518">
    <property type="entry name" value="choice_anch_Q"/>
    <property type="match status" value="1"/>
</dbReference>
<accession>A0A839HBZ7</accession>
<keyword evidence="4" id="KW-0964">Secreted</keyword>
<keyword evidence="5 8" id="KW-0732">Signal</keyword>
<dbReference type="Pfam" id="PF18998">
    <property type="entry name" value="Flg_new_2"/>
    <property type="match status" value="3"/>
</dbReference>
<dbReference type="GO" id="GO:0009279">
    <property type="term" value="C:cell outer membrane"/>
    <property type="evidence" value="ECO:0007669"/>
    <property type="project" value="UniProtKB-SubCell"/>
</dbReference>
<sequence length="716" mass="72455">MFKQSPFAIWCAALTVPVALFSGVAHAATYTVINLRDSGAGSLRQAIADANATLGVADTIAFDPGVTGTITLTTGEMQITDKLTINGPGAAVLTISGNQSSRIFLVKTMNTTIAGLTLKDGSADSGGAIRNQGNLTLNQLNFTNNKAEGGWWGNNGGAVYNEAVLNMTEVNFADNSTGGSGGAFFNSRTATINNSTFSGNDAGVGGAIYNDTGAQLTVTNTTLTNNHGRDGGGAITNFGQLALHGDTFTTNKSSYNGGGVGNGGALTVTNSLFVKNYAEGVGGAIDAGDSESVMTVQNSTFSENNAGRDGGAIWLYSDVTILNSTFTGNYAAGQGGSVSRYLGTLKIGNTISIGNFAPTASEVSGELTSLGNNLFGSNGNAGVTDLTYLDPATDITLAGDPSTVLGPLMDNGGLTQTHALMPGSPAIDAGENTIVPAELTTDQRGEGFARITGAAVDIGAFEEGAGGVVKNQLNVSIEPVGSGTVTSNLEGINCGGDCAENYDASKSIELTATPAAGATFIKWSGACTGNQPTCTVSMDQPRSVTAEFSTAAPQTYALSVSVNGNGGKVSGTGIACPGDCGESYASGTPVMLGAETTGTTTFTNWSGDCSGNLTTCTVTMDAIKNVTANFQAAAPTYSLTVNKFGNGTVSSTGVAGINCGPDCSDNYTNNQQVVLTATPMAGKAFLKWYGACAGVRTNTCTVTMNANQTATAFFTR</sequence>
<dbReference type="SUPFAM" id="SSF51126">
    <property type="entry name" value="Pectin lyase-like"/>
    <property type="match status" value="1"/>
</dbReference>
<dbReference type="InterPro" id="IPR003368">
    <property type="entry name" value="POMP_repeat"/>
</dbReference>
<dbReference type="PANTHER" id="PTHR11319">
    <property type="entry name" value="G PROTEIN-COUPLED RECEPTOR-RELATED"/>
    <property type="match status" value="1"/>
</dbReference>
<protein>
    <recommendedName>
        <fullName evidence="9">Bacterial repeat domain-containing protein</fullName>
    </recommendedName>
</protein>
<dbReference type="Pfam" id="PF02415">
    <property type="entry name" value="Chlam_PMP"/>
    <property type="match status" value="2"/>
</dbReference>
<evidence type="ECO:0000256" key="2">
    <source>
        <dbReference type="ARBA" id="ARBA00004442"/>
    </source>
</evidence>
<evidence type="ECO:0000313" key="11">
    <source>
        <dbReference type="Proteomes" id="UP000548632"/>
    </source>
</evidence>
<gene>
    <name evidence="10" type="ORF">HUK38_01005</name>
</gene>
<dbReference type="InterPro" id="IPR059226">
    <property type="entry name" value="Choice_anch_Q_dom"/>
</dbReference>
<keyword evidence="11" id="KW-1185">Reference proteome</keyword>
<dbReference type="EMBL" id="JABVCQ010000002">
    <property type="protein sequence ID" value="MBB1124808.1"/>
    <property type="molecule type" value="Genomic_DNA"/>
</dbReference>
<dbReference type="AlphaFoldDB" id="A0A839HBZ7"/>